<keyword evidence="2 5" id="KW-0863">Zinc-finger</keyword>
<dbReference type="InterPro" id="IPR002893">
    <property type="entry name" value="Znf_MYND"/>
</dbReference>
<dbReference type="PROSITE" id="PS50865">
    <property type="entry name" value="ZF_MYND_2"/>
    <property type="match status" value="1"/>
</dbReference>
<feature type="repeat" description="ANK" evidence="4">
    <location>
        <begin position="176"/>
        <end position="208"/>
    </location>
</feature>
<gene>
    <name evidence="7" type="ORF">VKT23_010884</name>
</gene>
<dbReference type="Proteomes" id="UP001498398">
    <property type="component" value="Unassembled WGS sequence"/>
</dbReference>
<dbReference type="Gene3D" id="6.10.140.2220">
    <property type="match status" value="1"/>
</dbReference>
<evidence type="ECO:0000256" key="1">
    <source>
        <dbReference type="ARBA" id="ARBA00022723"/>
    </source>
</evidence>
<dbReference type="PROSITE" id="PS50088">
    <property type="entry name" value="ANK_REPEAT"/>
    <property type="match status" value="2"/>
</dbReference>
<dbReference type="Pfam" id="PF12796">
    <property type="entry name" value="Ank_2"/>
    <property type="match status" value="1"/>
</dbReference>
<evidence type="ECO:0000259" key="6">
    <source>
        <dbReference type="PROSITE" id="PS50865"/>
    </source>
</evidence>
<dbReference type="SUPFAM" id="SSF48403">
    <property type="entry name" value="Ankyrin repeat"/>
    <property type="match status" value="1"/>
</dbReference>
<evidence type="ECO:0000256" key="3">
    <source>
        <dbReference type="ARBA" id="ARBA00022833"/>
    </source>
</evidence>
<keyword evidence="8" id="KW-1185">Reference proteome</keyword>
<dbReference type="PANTHER" id="PTHR24133:SF40">
    <property type="entry name" value="ANKYRIN REPEAT DOMAIN 44"/>
    <property type="match status" value="1"/>
</dbReference>
<dbReference type="EMBL" id="JBANRG010000022">
    <property type="protein sequence ID" value="KAK7455847.1"/>
    <property type="molecule type" value="Genomic_DNA"/>
</dbReference>
<dbReference type="PANTHER" id="PTHR24133">
    <property type="entry name" value="ANKYRIN DOMAIN-CONTAINING"/>
    <property type="match status" value="1"/>
</dbReference>
<organism evidence="7 8">
    <name type="scientific">Marasmiellus scandens</name>
    <dbReference type="NCBI Taxonomy" id="2682957"/>
    <lineage>
        <taxon>Eukaryota</taxon>
        <taxon>Fungi</taxon>
        <taxon>Dikarya</taxon>
        <taxon>Basidiomycota</taxon>
        <taxon>Agaricomycotina</taxon>
        <taxon>Agaricomycetes</taxon>
        <taxon>Agaricomycetidae</taxon>
        <taxon>Agaricales</taxon>
        <taxon>Marasmiineae</taxon>
        <taxon>Omphalotaceae</taxon>
        <taxon>Marasmiellus</taxon>
    </lineage>
</organism>
<dbReference type="InterPro" id="IPR036770">
    <property type="entry name" value="Ankyrin_rpt-contain_sf"/>
</dbReference>
<feature type="domain" description="MYND-type" evidence="6">
    <location>
        <begin position="249"/>
        <end position="287"/>
    </location>
</feature>
<dbReference type="SUPFAM" id="SSF144232">
    <property type="entry name" value="HIT/MYND zinc finger-like"/>
    <property type="match status" value="1"/>
</dbReference>
<proteinExistence type="predicted"/>
<dbReference type="Gene3D" id="1.25.40.20">
    <property type="entry name" value="Ankyrin repeat-containing domain"/>
    <property type="match status" value="1"/>
</dbReference>
<dbReference type="Pfam" id="PF01753">
    <property type="entry name" value="zf-MYND"/>
    <property type="match status" value="1"/>
</dbReference>
<evidence type="ECO:0000256" key="2">
    <source>
        <dbReference type="ARBA" id="ARBA00022771"/>
    </source>
</evidence>
<dbReference type="InterPro" id="IPR052391">
    <property type="entry name" value="E3_Ligase-Neurotoxin"/>
</dbReference>
<evidence type="ECO:0000313" key="8">
    <source>
        <dbReference type="Proteomes" id="UP001498398"/>
    </source>
</evidence>
<evidence type="ECO:0000256" key="5">
    <source>
        <dbReference type="PROSITE-ProRule" id="PRU00134"/>
    </source>
</evidence>
<dbReference type="SMART" id="SM00248">
    <property type="entry name" value="ANK"/>
    <property type="match status" value="3"/>
</dbReference>
<protein>
    <recommendedName>
        <fullName evidence="6">MYND-type domain-containing protein</fullName>
    </recommendedName>
</protein>
<comment type="caution">
    <text evidence="7">The sequence shown here is derived from an EMBL/GenBank/DDBJ whole genome shotgun (WGS) entry which is preliminary data.</text>
</comment>
<name>A0ABR1JAH9_9AGAR</name>
<dbReference type="InterPro" id="IPR002110">
    <property type="entry name" value="Ankyrin_rpt"/>
</dbReference>
<accession>A0ABR1JAH9</accession>
<keyword evidence="3" id="KW-0862">Zinc</keyword>
<keyword evidence="1" id="KW-0479">Metal-binding</keyword>
<evidence type="ECO:0000256" key="4">
    <source>
        <dbReference type="PROSITE-ProRule" id="PRU00023"/>
    </source>
</evidence>
<feature type="repeat" description="ANK" evidence="4">
    <location>
        <begin position="137"/>
        <end position="175"/>
    </location>
</feature>
<evidence type="ECO:0000313" key="7">
    <source>
        <dbReference type="EMBL" id="KAK7455847.1"/>
    </source>
</evidence>
<keyword evidence="4" id="KW-0040">ANK repeat</keyword>
<reference evidence="7 8" key="1">
    <citation type="submission" date="2024-01" db="EMBL/GenBank/DDBJ databases">
        <title>A draft genome for the cacao thread blight pathogen Marasmiellus scandens.</title>
        <authorList>
            <person name="Baruah I.K."/>
            <person name="Leung J."/>
            <person name="Bukari Y."/>
            <person name="Amoako-Attah I."/>
            <person name="Meinhardt L.W."/>
            <person name="Bailey B.A."/>
            <person name="Cohen S.P."/>
        </authorList>
    </citation>
    <scope>NUCLEOTIDE SEQUENCE [LARGE SCALE GENOMIC DNA]</scope>
    <source>
        <strain evidence="7 8">GH-19</strain>
    </source>
</reference>
<sequence>MSKPEDNPKYSGGVTVSKEMKDILSKPGFLKSNSAGGGQRLRTLYQKASVNFDSRQLSPFGTACYFGIPDEVARLYSLAGGYVDLKGHESGFNLGYISLVTLGSQRVTILGGQPTKHIETLKFLIGKGADVNTQDICGLSPLQHACKTGIQNVQLSLQIMRTLLENGAKVDHQNRYGETALFFCFTANNTGALDILLEFGADLDIPEADGITPRSFYMKGGPAVTAVVTKWVRKRNGEEELPRQGKKCCDGCGKEDVALKNCGRCQVARYCSAECQKKQWPTHKSKCQPFSTPNTVTLKPCYKDMATLMPISSHVRRVLGYPDTPIPERNYRGAHVPKKLIGAKSLIVKIQVPLVDTPDGERPAPGDEPLVVYTKKRDFVCSIKKGDQANGGAAYDTISDVIKKKGHRGAKAYFAAELRSKDELVVKISEVLAEQPF</sequence>